<dbReference type="Pfam" id="PF01370">
    <property type="entry name" value="Epimerase"/>
    <property type="match status" value="1"/>
</dbReference>
<evidence type="ECO:0000256" key="2">
    <source>
        <dbReference type="ARBA" id="ARBA00023445"/>
    </source>
</evidence>
<reference evidence="4 5" key="1">
    <citation type="submission" date="2016-03" db="EMBL/GenBank/DDBJ databases">
        <authorList>
            <person name="Ploux O."/>
        </authorList>
    </citation>
    <scope>NUCLEOTIDE SEQUENCE [LARGE SCALE GENOMIC DNA]</scope>
    <source>
        <strain evidence="4 5">UAMH 11012</strain>
    </source>
</reference>
<sequence>MTTKVSLPPTTIPPGSWILITGVTGYVASHIALEFLKRGYRVRGTTRDVSTSSWVTTSLFKSQTEAGFFELASVPDMAAPGSFDQAIKGVSAVVHVASVLSYDGNPHNVITPTVEGTKNLLRVAAREISVKRFVYTGTIGATDPLTSTTPVYLTKDSWNEEGVDQAWKEPYGPEKGYINYVASKIITEKAVWKFVEEEKPGFELNVVCPYMNMGKVLDKNQNPGARTMMAGFVGGTEQTKALLAIIPNVAYINNTDDAIIHVGAVLDPEVKNERIYAWAHKFVWNDVLAIMRKMFPDKAVIEDLPDPKMCMAEADMSLALSLLKKWGPQEGWMGFEQGVREILEDVTF</sequence>
<keyword evidence="5" id="KW-1185">Reference proteome</keyword>
<dbReference type="EMBL" id="FJOG01000042">
    <property type="protein sequence ID" value="CZR67169.1"/>
    <property type="molecule type" value="Genomic_DNA"/>
</dbReference>
<dbReference type="InterPro" id="IPR050425">
    <property type="entry name" value="NAD(P)_dehydrat-like"/>
</dbReference>
<evidence type="ECO:0000259" key="3">
    <source>
        <dbReference type="Pfam" id="PF01370"/>
    </source>
</evidence>
<dbReference type="InterPro" id="IPR001509">
    <property type="entry name" value="Epimerase_deHydtase"/>
</dbReference>
<dbReference type="SUPFAM" id="SSF51735">
    <property type="entry name" value="NAD(P)-binding Rossmann-fold domains"/>
    <property type="match status" value="1"/>
</dbReference>
<comment type="similarity">
    <text evidence="2">Belongs to the NAD(P)-dependent epimerase/dehydratase family. Dihydroflavonol-4-reductase subfamily.</text>
</comment>
<dbReference type="PANTHER" id="PTHR10366:SF562">
    <property type="entry name" value="ALDEHYDE REDUCTASE II (AFU_ORTHOLOGUE AFUA_1G11360)"/>
    <property type="match status" value="1"/>
</dbReference>
<dbReference type="Gene3D" id="3.40.50.720">
    <property type="entry name" value="NAD(P)-binding Rossmann-like Domain"/>
    <property type="match status" value="1"/>
</dbReference>
<evidence type="ECO:0000313" key="4">
    <source>
        <dbReference type="EMBL" id="CZR67169.1"/>
    </source>
</evidence>
<keyword evidence="1" id="KW-0560">Oxidoreductase</keyword>
<evidence type="ECO:0000256" key="1">
    <source>
        <dbReference type="ARBA" id="ARBA00023002"/>
    </source>
</evidence>
<dbReference type="STRING" id="576137.A0A1L7XQ71"/>
<dbReference type="GO" id="GO:0016616">
    <property type="term" value="F:oxidoreductase activity, acting on the CH-OH group of donors, NAD or NADP as acceptor"/>
    <property type="evidence" value="ECO:0007669"/>
    <property type="project" value="TreeGrafter"/>
</dbReference>
<accession>A0A1L7XQ71</accession>
<evidence type="ECO:0000313" key="5">
    <source>
        <dbReference type="Proteomes" id="UP000184330"/>
    </source>
</evidence>
<gene>
    <name evidence="4" type="ORF">PAC_17068</name>
</gene>
<dbReference type="InterPro" id="IPR036291">
    <property type="entry name" value="NAD(P)-bd_dom_sf"/>
</dbReference>
<proteinExistence type="inferred from homology"/>
<protein>
    <submittedName>
        <fullName evidence="4">Related to NADPH-dependent aldehyde reductase</fullName>
    </submittedName>
</protein>
<organism evidence="4 5">
    <name type="scientific">Phialocephala subalpina</name>
    <dbReference type="NCBI Taxonomy" id="576137"/>
    <lineage>
        <taxon>Eukaryota</taxon>
        <taxon>Fungi</taxon>
        <taxon>Dikarya</taxon>
        <taxon>Ascomycota</taxon>
        <taxon>Pezizomycotina</taxon>
        <taxon>Leotiomycetes</taxon>
        <taxon>Helotiales</taxon>
        <taxon>Mollisiaceae</taxon>
        <taxon>Phialocephala</taxon>
        <taxon>Phialocephala fortinii species complex</taxon>
    </lineage>
</organism>
<dbReference type="AlphaFoldDB" id="A0A1L7XQ71"/>
<name>A0A1L7XQ71_9HELO</name>
<dbReference type="Proteomes" id="UP000184330">
    <property type="component" value="Unassembled WGS sequence"/>
</dbReference>
<dbReference type="OrthoDB" id="2735536at2759"/>
<dbReference type="PANTHER" id="PTHR10366">
    <property type="entry name" value="NAD DEPENDENT EPIMERASE/DEHYDRATASE"/>
    <property type="match status" value="1"/>
</dbReference>
<feature type="domain" description="NAD-dependent epimerase/dehydratase" evidence="3">
    <location>
        <begin position="18"/>
        <end position="198"/>
    </location>
</feature>